<comment type="subcellular location">
    <subcellularLocation>
        <location evidence="1">Membrane</location>
        <topology evidence="1">Multi-pass membrane protein</topology>
    </subcellularLocation>
</comment>
<reference evidence="7" key="1">
    <citation type="submission" date="2014-08" db="EMBL/GenBank/DDBJ databases">
        <authorList>
            <person name="Sharma Rahul"/>
            <person name="Thines Marco"/>
        </authorList>
    </citation>
    <scope>NUCLEOTIDE SEQUENCE</scope>
</reference>
<keyword evidence="4 6" id="KW-1133">Transmembrane helix</keyword>
<sequence>MPSISTLLWDSPRNPYLAVGIPLLIGGATSYAVNGTKPNGLRNTGTSTWWYNSLKAPKGEVSSEAHAYAWPALYAAAGFGSYLIAQNLDVPGAYGSINPAARATAIDALNLYWIAIGLNTAWSPLFFGLRQPALAAVDLLALSGVIGALTVKAHSLPTIHNIPTSLFFVPYLCWVSYSTYLSAGYWWNNYGPGKRI</sequence>
<organism evidence="7">
    <name type="scientific">Phaffia rhodozyma</name>
    <name type="common">Yeast</name>
    <name type="synonym">Xanthophyllomyces dendrorhous</name>
    <dbReference type="NCBI Taxonomy" id="264483"/>
    <lineage>
        <taxon>Eukaryota</taxon>
        <taxon>Fungi</taxon>
        <taxon>Dikarya</taxon>
        <taxon>Basidiomycota</taxon>
        <taxon>Agaricomycotina</taxon>
        <taxon>Tremellomycetes</taxon>
        <taxon>Cystofilobasidiales</taxon>
        <taxon>Mrakiaceae</taxon>
        <taxon>Phaffia</taxon>
    </lineage>
</organism>
<evidence type="ECO:0000256" key="1">
    <source>
        <dbReference type="ARBA" id="ARBA00004141"/>
    </source>
</evidence>
<feature type="transmembrane region" description="Helical" evidence="6">
    <location>
        <begin position="165"/>
        <end position="187"/>
    </location>
</feature>
<dbReference type="GO" id="GO:0005741">
    <property type="term" value="C:mitochondrial outer membrane"/>
    <property type="evidence" value="ECO:0007669"/>
    <property type="project" value="TreeGrafter"/>
</dbReference>
<evidence type="ECO:0000256" key="2">
    <source>
        <dbReference type="ARBA" id="ARBA00007524"/>
    </source>
</evidence>
<keyword evidence="3 6" id="KW-0812">Transmembrane</keyword>
<dbReference type="EMBL" id="LN483157">
    <property type="protein sequence ID" value="CED84035.1"/>
    <property type="molecule type" value="Genomic_DNA"/>
</dbReference>
<keyword evidence="5 6" id="KW-0472">Membrane</keyword>
<evidence type="ECO:0000256" key="3">
    <source>
        <dbReference type="ARBA" id="ARBA00022692"/>
    </source>
</evidence>
<dbReference type="Pfam" id="PF03073">
    <property type="entry name" value="TspO_MBR"/>
    <property type="match status" value="1"/>
</dbReference>
<dbReference type="Gene3D" id="1.20.1260.100">
    <property type="entry name" value="TspO/MBR protein"/>
    <property type="match status" value="1"/>
</dbReference>
<evidence type="ECO:0000256" key="5">
    <source>
        <dbReference type="ARBA" id="ARBA00023136"/>
    </source>
</evidence>
<feature type="transmembrane region" description="Helical" evidence="6">
    <location>
        <begin position="133"/>
        <end position="153"/>
    </location>
</feature>
<proteinExistence type="inferred from homology"/>
<dbReference type="FunFam" id="1.20.1260.100:FF:000001">
    <property type="entry name" value="translocator protein 2"/>
    <property type="match status" value="1"/>
</dbReference>
<dbReference type="AlphaFoldDB" id="A0A0F7STX6"/>
<dbReference type="PANTHER" id="PTHR10057">
    <property type="entry name" value="PERIPHERAL-TYPE BENZODIAZEPINE RECEPTOR"/>
    <property type="match status" value="1"/>
</dbReference>
<accession>A0A0F7STX6</accession>
<dbReference type="InterPro" id="IPR004307">
    <property type="entry name" value="TspO_MBR"/>
</dbReference>
<dbReference type="CDD" id="cd15904">
    <property type="entry name" value="TSPO_MBR"/>
    <property type="match status" value="1"/>
</dbReference>
<evidence type="ECO:0000256" key="6">
    <source>
        <dbReference type="SAM" id="Phobius"/>
    </source>
</evidence>
<feature type="transmembrane region" description="Helical" evidence="6">
    <location>
        <begin position="15"/>
        <end position="33"/>
    </location>
</feature>
<evidence type="ECO:0000313" key="7">
    <source>
        <dbReference type="EMBL" id="CED84035.1"/>
    </source>
</evidence>
<name>A0A0F7STX6_PHARH</name>
<dbReference type="PANTHER" id="PTHR10057:SF0">
    <property type="entry name" value="TRANSLOCATOR PROTEIN"/>
    <property type="match status" value="1"/>
</dbReference>
<dbReference type="GO" id="GO:0033013">
    <property type="term" value="P:tetrapyrrole metabolic process"/>
    <property type="evidence" value="ECO:0007669"/>
    <property type="project" value="UniProtKB-ARBA"/>
</dbReference>
<feature type="transmembrane region" description="Helical" evidence="6">
    <location>
        <begin position="109"/>
        <end position="127"/>
    </location>
</feature>
<dbReference type="InterPro" id="IPR038330">
    <property type="entry name" value="TspO/MBR-related_sf"/>
</dbReference>
<comment type="similarity">
    <text evidence="2">Belongs to the TspO/BZRP family.</text>
</comment>
<evidence type="ECO:0000256" key="4">
    <source>
        <dbReference type="ARBA" id="ARBA00022989"/>
    </source>
</evidence>
<protein>
    <submittedName>
        <fullName evidence="7">Peripheral-type benzodiazepine receptor and related proteins</fullName>
    </submittedName>
</protein>
<keyword evidence="7" id="KW-0675">Receptor</keyword>